<evidence type="ECO:0000313" key="3">
    <source>
        <dbReference type="Proteomes" id="UP000054826"/>
    </source>
</evidence>
<protein>
    <submittedName>
        <fullName evidence="2">Uncharacterized protein</fullName>
    </submittedName>
</protein>
<feature type="transmembrane region" description="Helical" evidence="1">
    <location>
        <begin position="53"/>
        <end position="73"/>
    </location>
</feature>
<keyword evidence="1" id="KW-0472">Membrane</keyword>
<keyword evidence="1" id="KW-1133">Transmembrane helix</keyword>
<evidence type="ECO:0000256" key="1">
    <source>
        <dbReference type="SAM" id="Phobius"/>
    </source>
</evidence>
<comment type="caution">
    <text evidence="2">The sequence shown here is derived from an EMBL/GenBank/DDBJ whole genome shotgun (WGS) entry which is preliminary data.</text>
</comment>
<dbReference type="EMBL" id="JYDV01000015">
    <property type="protein sequence ID" value="KRZ42250.1"/>
    <property type="molecule type" value="Genomic_DNA"/>
</dbReference>
<dbReference type="AlphaFoldDB" id="A0A0V1K4T6"/>
<gene>
    <name evidence="2" type="ORF">T4C_8325</name>
</gene>
<organism evidence="2 3">
    <name type="scientific">Trichinella pseudospiralis</name>
    <name type="common">Parasitic roundworm</name>
    <dbReference type="NCBI Taxonomy" id="6337"/>
    <lineage>
        <taxon>Eukaryota</taxon>
        <taxon>Metazoa</taxon>
        <taxon>Ecdysozoa</taxon>
        <taxon>Nematoda</taxon>
        <taxon>Enoplea</taxon>
        <taxon>Dorylaimia</taxon>
        <taxon>Trichinellida</taxon>
        <taxon>Trichinellidae</taxon>
        <taxon>Trichinella</taxon>
    </lineage>
</organism>
<keyword evidence="1" id="KW-0812">Transmembrane</keyword>
<proteinExistence type="predicted"/>
<evidence type="ECO:0000313" key="2">
    <source>
        <dbReference type="EMBL" id="KRZ42250.1"/>
    </source>
</evidence>
<dbReference type="Proteomes" id="UP000054826">
    <property type="component" value="Unassembled WGS sequence"/>
</dbReference>
<reference evidence="2 3" key="1">
    <citation type="submission" date="2015-01" db="EMBL/GenBank/DDBJ databases">
        <title>Evolution of Trichinella species and genotypes.</title>
        <authorList>
            <person name="Korhonen P.K."/>
            <person name="Edoardo P."/>
            <person name="Giuseppe L.R."/>
            <person name="Gasser R.B."/>
        </authorList>
    </citation>
    <scope>NUCLEOTIDE SEQUENCE [LARGE SCALE GENOMIC DNA]</scope>
    <source>
        <strain evidence="2">ISS176</strain>
    </source>
</reference>
<accession>A0A0V1K4T6</accession>
<name>A0A0V1K4T6_TRIPS</name>
<sequence length="74" mass="8629">MCKALPVVQLNRFLEKMDGSKEDIGRKYYTETVNNIRNIRNLKMRSQLHHTDNNICSTCSGVCLFVFFFTILLV</sequence>